<dbReference type="FunFam" id="2.60.40.10:FF:001061">
    <property type="entry name" value="Uncharacterized protein, isoform C"/>
    <property type="match status" value="1"/>
</dbReference>
<protein>
    <recommendedName>
        <fullName evidence="2">Ig-like domain-containing protein</fullName>
    </recommendedName>
</protein>
<sequence length="355" mass="40186">MYYRRLLLVAVSVSLLSTLYGQIPNFDDENDSILNNTIWDLLRPHNNPYLQELSGHWSFNDTVDISKYEEFDHTRFEGMREPSYEELMAKVKERAKTKVHQTPNVVQPTAPPEDLPVFDSTLETNVTAQKGGTAYLHCRVHNLNNSKVTWIRKRDWHILTSAKLTYTTDERFMALHADGSDDWTLQIKFVQNKDVGVYGCQVMTAFGKIERDFNLVVVVPTAYILGTGEYHIGQGSTISLVCVIENSPLPPQYVMWFHNEKMVNYEDGTQTKSRVQVMTDVGTEKTHSRLVITEATSSHSGNYTCRASNTEPDSVYVFVSTDGDNIAAIQRQDASEGLMPSTILLITFVSLSLTL</sequence>
<dbReference type="Pfam" id="PF13927">
    <property type="entry name" value="Ig_3"/>
    <property type="match status" value="1"/>
</dbReference>
<dbReference type="InterPro" id="IPR013783">
    <property type="entry name" value="Ig-like_fold"/>
</dbReference>
<dbReference type="RefSeq" id="XP_014254220.1">
    <property type="nucleotide sequence ID" value="XM_014398734.2"/>
</dbReference>
<dbReference type="InterPro" id="IPR007110">
    <property type="entry name" value="Ig-like_dom"/>
</dbReference>
<dbReference type="SUPFAM" id="SSF48726">
    <property type="entry name" value="Immunoglobulin"/>
    <property type="match status" value="2"/>
</dbReference>
<dbReference type="GO" id="GO:0032589">
    <property type="term" value="C:neuron projection membrane"/>
    <property type="evidence" value="ECO:0007669"/>
    <property type="project" value="TreeGrafter"/>
</dbReference>
<evidence type="ECO:0000313" key="4">
    <source>
        <dbReference type="Proteomes" id="UP000494040"/>
    </source>
</evidence>
<dbReference type="EnsemblMetazoa" id="XM_014398734.2">
    <property type="protein sequence ID" value="XP_014254220.1"/>
    <property type="gene ID" value="LOC106669329"/>
</dbReference>
<dbReference type="PROSITE" id="PS50835">
    <property type="entry name" value="IG_LIKE"/>
    <property type="match status" value="2"/>
</dbReference>
<keyword evidence="4" id="KW-1185">Reference proteome</keyword>
<feature type="domain" description="Ig-like" evidence="2">
    <location>
        <begin position="220"/>
        <end position="316"/>
    </location>
</feature>
<dbReference type="PANTHER" id="PTHR23279:SF45">
    <property type="entry name" value="DEFECTIVE PROBOSCIS EXTENSION RESPONSE 12, ISOFORM C"/>
    <property type="match status" value="1"/>
</dbReference>
<dbReference type="InterPro" id="IPR013098">
    <property type="entry name" value="Ig_I-set"/>
</dbReference>
<proteinExistence type="predicted"/>
<dbReference type="GO" id="GO:0050808">
    <property type="term" value="P:synapse organization"/>
    <property type="evidence" value="ECO:0007669"/>
    <property type="project" value="TreeGrafter"/>
</dbReference>
<dbReference type="InterPro" id="IPR037448">
    <property type="entry name" value="Zig-8"/>
</dbReference>
<evidence type="ECO:0000259" key="2">
    <source>
        <dbReference type="PROSITE" id="PS50835"/>
    </source>
</evidence>
<organism evidence="3 4">
    <name type="scientific">Cimex lectularius</name>
    <name type="common">Bed bug</name>
    <name type="synonym">Acanthia lectularia</name>
    <dbReference type="NCBI Taxonomy" id="79782"/>
    <lineage>
        <taxon>Eukaryota</taxon>
        <taxon>Metazoa</taxon>
        <taxon>Ecdysozoa</taxon>
        <taxon>Arthropoda</taxon>
        <taxon>Hexapoda</taxon>
        <taxon>Insecta</taxon>
        <taxon>Pterygota</taxon>
        <taxon>Neoptera</taxon>
        <taxon>Paraneoptera</taxon>
        <taxon>Hemiptera</taxon>
        <taxon>Heteroptera</taxon>
        <taxon>Panheteroptera</taxon>
        <taxon>Cimicomorpha</taxon>
        <taxon>Cimicidae</taxon>
        <taxon>Cimex</taxon>
    </lineage>
</organism>
<dbReference type="AlphaFoldDB" id="A0A8I6S0M7"/>
<dbReference type="Proteomes" id="UP000494040">
    <property type="component" value="Unassembled WGS sequence"/>
</dbReference>
<dbReference type="Pfam" id="PF07679">
    <property type="entry name" value="I-set"/>
    <property type="match status" value="1"/>
</dbReference>
<accession>A0A8I6S0M7</accession>
<dbReference type="Gene3D" id="2.60.40.10">
    <property type="entry name" value="Immunoglobulins"/>
    <property type="match status" value="2"/>
</dbReference>
<dbReference type="InterPro" id="IPR003598">
    <property type="entry name" value="Ig_sub2"/>
</dbReference>
<reference evidence="3" key="1">
    <citation type="submission" date="2022-01" db="UniProtKB">
        <authorList>
            <consortium name="EnsemblMetazoa"/>
        </authorList>
    </citation>
    <scope>IDENTIFICATION</scope>
</reference>
<dbReference type="SMART" id="SM00408">
    <property type="entry name" value="IGc2"/>
    <property type="match status" value="2"/>
</dbReference>
<dbReference type="SMART" id="SM00409">
    <property type="entry name" value="IG"/>
    <property type="match status" value="2"/>
</dbReference>
<feature type="domain" description="Ig-like" evidence="2">
    <location>
        <begin position="116"/>
        <end position="214"/>
    </location>
</feature>
<dbReference type="GeneID" id="106669329"/>
<dbReference type="KEGG" id="clec:106669329"/>
<keyword evidence="1" id="KW-0732">Signal</keyword>
<feature type="chain" id="PRO_5035173466" description="Ig-like domain-containing protein" evidence="1">
    <location>
        <begin position="22"/>
        <end position="355"/>
    </location>
</feature>
<evidence type="ECO:0000313" key="3">
    <source>
        <dbReference type="EnsemblMetazoa" id="XP_014254220.1"/>
    </source>
</evidence>
<feature type="signal peptide" evidence="1">
    <location>
        <begin position="1"/>
        <end position="21"/>
    </location>
</feature>
<dbReference type="PANTHER" id="PTHR23279">
    <property type="entry name" value="DEFECTIVE PROBOSCIS EXTENSION RESPONSE DPR -RELATED"/>
    <property type="match status" value="1"/>
</dbReference>
<dbReference type="OrthoDB" id="10031887at2759"/>
<dbReference type="InterPro" id="IPR003599">
    <property type="entry name" value="Ig_sub"/>
</dbReference>
<dbReference type="InterPro" id="IPR036179">
    <property type="entry name" value="Ig-like_dom_sf"/>
</dbReference>
<name>A0A8I6S0M7_CIMLE</name>
<evidence type="ECO:0000256" key="1">
    <source>
        <dbReference type="SAM" id="SignalP"/>
    </source>
</evidence>